<dbReference type="PIRSF" id="PIRSF000388">
    <property type="entry name" value="Pantoate_hydroxy_MeTrfase"/>
    <property type="match status" value="1"/>
</dbReference>
<dbReference type="PANTHER" id="PTHR20881:SF0">
    <property type="entry name" value="3-METHYL-2-OXOBUTANOATE HYDROXYMETHYLTRANSFERASE"/>
    <property type="match status" value="1"/>
</dbReference>
<dbReference type="SUPFAM" id="SSF51621">
    <property type="entry name" value="Phosphoenolpyruvate/pyruvate domain"/>
    <property type="match status" value="1"/>
</dbReference>
<keyword evidence="4 5" id="KW-0173">Coenzyme A biosynthesis</keyword>
<dbReference type="GO" id="GO:0003864">
    <property type="term" value="F:3-methyl-2-oxobutanoate hydroxymethyltransferase activity"/>
    <property type="evidence" value="ECO:0007669"/>
    <property type="project" value="UniProtKB-UniRule"/>
</dbReference>
<evidence type="ECO:0000256" key="3">
    <source>
        <dbReference type="ARBA" id="ARBA00022679"/>
    </source>
</evidence>
<keyword evidence="5 8" id="KW-0479">Metal-binding</keyword>
<dbReference type="InterPro" id="IPR015813">
    <property type="entry name" value="Pyrv/PenolPyrv_kinase-like_dom"/>
</dbReference>
<comment type="subunit">
    <text evidence="5">Homodecamer; pentamer of dimers.</text>
</comment>
<name>A0A1I0M828_9EURY</name>
<dbReference type="Proteomes" id="UP000183275">
    <property type="component" value="Unassembled WGS sequence"/>
</dbReference>
<keyword evidence="5 8" id="KW-0460">Magnesium</keyword>
<dbReference type="CDD" id="cd06557">
    <property type="entry name" value="KPHMT-like"/>
    <property type="match status" value="1"/>
</dbReference>
<proteinExistence type="inferred from homology"/>
<sequence>MPTVRDIRAKAGEEPITMLTAYDAPTAALVDQAGVDIILVGDSLGNTSLGYDTTLPVTVDDMVRHTSAVARTTEDALVVADMPFLSIGVDESESVENAGRMLKEADAHAVKLECGPHTVELTEKLVQLGIPVMAHLGLTPQHVNQYGGYPRQGTDREAAERILDLAEAHADAGAFSLVLEHVPSNLAKEVTEALDIPTIGIGAGPDCDGQVLVVDDAVGLSEWSPSFAKQFGNVREEMESAIDDYVTAVESGEFPAEEHSYEEHDLDELY</sequence>
<feature type="active site" description="Proton acceptor" evidence="5 6">
    <location>
        <position position="180"/>
    </location>
</feature>
<dbReference type="NCBIfam" id="NF001452">
    <property type="entry name" value="PRK00311.1"/>
    <property type="match status" value="1"/>
</dbReference>
<dbReference type="NCBIfam" id="TIGR00222">
    <property type="entry name" value="panB"/>
    <property type="match status" value="1"/>
</dbReference>
<comment type="subcellular location">
    <subcellularLocation>
        <location evidence="5">Cytoplasm</location>
    </subcellularLocation>
</comment>
<feature type="binding site" evidence="5 7">
    <location>
        <position position="111"/>
    </location>
    <ligand>
        <name>3-methyl-2-oxobutanoate</name>
        <dbReference type="ChEBI" id="CHEBI:11851"/>
    </ligand>
</feature>
<evidence type="ECO:0000256" key="1">
    <source>
        <dbReference type="ARBA" id="ARBA00005033"/>
    </source>
</evidence>
<accession>A0A1I0M828</accession>
<evidence type="ECO:0000256" key="5">
    <source>
        <dbReference type="HAMAP-Rule" id="MF_00156"/>
    </source>
</evidence>
<gene>
    <name evidence="5" type="primary">panB</name>
    <name evidence="9" type="ORF">SAMN05216285_0614</name>
</gene>
<dbReference type="EMBL" id="FOIS01000001">
    <property type="protein sequence ID" value="SEV84503.1"/>
    <property type="molecule type" value="Genomic_DNA"/>
</dbReference>
<dbReference type="eggNOG" id="arCOG00584">
    <property type="taxonomic scope" value="Archaea"/>
</dbReference>
<dbReference type="GO" id="GO:0008168">
    <property type="term" value="F:methyltransferase activity"/>
    <property type="evidence" value="ECO:0007669"/>
    <property type="project" value="UniProtKB-KW"/>
</dbReference>
<dbReference type="GO" id="GO:0015937">
    <property type="term" value="P:coenzyme A biosynthetic process"/>
    <property type="evidence" value="ECO:0007669"/>
    <property type="project" value="UniProtKB-UniRule"/>
</dbReference>
<dbReference type="GO" id="GO:0032259">
    <property type="term" value="P:methylation"/>
    <property type="evidence" value="ECO:0007669"/>
    <property type="project" value="UniProtKB-KW"/>
</dbReference>
<comment type="pathway">
    <text evidence="1">Cofactor biosynthesis; (R)-pantothenate biosynthesis; (R)-pantoate from 3-methyl-2-oxobutanoate: step 1/2.</text>
</comment>
<dbReference type="STRING" id="1202768.SAMN05216285_0614"/>
<evidence type="ECO:0000256" key="7">
    <source>
        <dbReference type="PIRSR" id="PIRSR000388-2"/>
    </source>
</evidence>
<evidence type="ECO:0000256" key="8">
    <source>
        <dbReference type="PIRSR" id="PIRSR000388-3"/>
    </source>
</evidence>
<dbReference type="PANTHER" id="PTHR20881">
    <property type="entry name" value="3-METHYL-2-OXOBUTANOATE HYDROXYMETHYLTRANSFERASE"/>
    <property type="match status" value="1"/>
</dbReference>
<protein>
    <recommendedName>
        <fullName evidence="5">3-methyl-2-oxobutanoate hydroxymethyltransferase</fullName>
        <ecNumber evidence="5">2.1.2.11</ecNumber>
    </recommendedName>
    <alternativeName>
        <fullName evidence="5">Ketopantoate hydroxymethyltransferase</fullName>
        <shortName evidence="5">KPHMT</shortName>
    </alternativeName>
</protein>
<comment type="similarity">
    <text evidence="2 5">Belongs to the PanB family.</text>
</comment>
<dbReference type="GO" id="GO:0015940">
    <property type="term" value="P:pantothenate biosynthetic process"/>
    <property type="evidence" value="ECO:0007669"/>
    <property type="project" value="UniProtKB-UniRule"/>
</dbReference>
<evidence type="ECO:0000256" key="2">
    <source>
        <dbReference type="ARBA" id="ARBA00008676"/>
    </source>
</evidence>
<dbReference type="HAMAP" id="MF_00156">
    <property type="entry name" value="PanB"/>
    <property type="match status" value="1"/>
</dbReference>
<dbReference type="InterPro" id="IPR003700">
    <property type="entry name" value="Pantoate_hydroxy_MeTrfase"/>
</dbReference>
<evidence type="ECO:0000313" key="10">
    <source>
        <dbReference type="Proteomes" id="UP000183275"/>
    </source>
</evidence>
<evidence type="ECO:0000256" key="6">
    <source>
        <dbReference type="PIRSR" id="PIRSR000388-1"/>
    </source>
</evidence>
<dbReference type="GO" id="GO:0000287">
    <property type="term" value="F:magnesium ion binding"/>
    <property type="evidence" value="ECO:0007669"/>
    <property type="project" value="TreeGrafter"/>
</dbReference>
<feature type="binding site" evidence="5 8">
    <location>
        <position position="42"/>
    </location>
    <ligand>
        <name>Mg(2+)</name>
        <dbReference type="ChEBI" id="CHEBI:18420"/>
    </ligand>
</feature>
<organism evidence="9 10">
    <name type="scientific">Natrinema salifodinae</name>
    <dbReference type="NCBI Taxonomy" id="1202768"/>
    <lineage>
        <taxon>Archaea</taxon>
        <taxon>Methanobacteriati</taxon>
        <taxon>Methanobacteriota</taxon>
        <taxon>Stenosarchaea group</taxon>
        <taxon>Halobacteria</taxon>
        <taxon>Halobacteriales</taxon>
        <taxon>Natrialbaceae</taxon>
        <taxon>Natrinema</taxon>
    </lineage>
</organism>
<comment type="pathway">
    <text evidence="5">Cofactor biosynthesis; coenzyme A biosynthesis.</text>
</comment>
<keyword evidence="9" id="KW-0489">Methyltransferase</keyword>
<evidence type="ECO:0000313" key="9">
    <source>
        <dbReference type="EMBL" id="SEV84503.1"/>
    </source>
</evidence>
<reference evidence="10" key="1">
    <citation type="submission" date="2016-10" db="EMBL/GenBank/DDBJ databases">
        <authorList>
            <person name="Varghese N."/>
        </authorList>
    </citation>
    <scope>NUCLEOTIDE SEQUENCE [LARGE SCALE GENOMIC DNA]</scope>
    <source>
        <strain evidence="10">CGMCC 1.12284</strain>
    </source>
</reference>
<dbReference type="OrthoDB" id="8414at2157"/>
<keyword evidence="3 5" id="KW-0808">Transferase</keyword>
<comment type="function">
    <text evidence="5">Catalyzes the reversible reaction in which hydroxymethyl group from 5,10-methylenetetrahydrofolate is transferred onto alpha-ketoisovalerate to form ketopantoate.</text>
</comment>
<dbReference type="RefSeq" id="WP_049989825.1">
    <property type="nucleotide sequence ID" value="NZ_FOIS01000001.1"/>
</dbReference>
<feature type="binding site" evidence="5 7">
    <location>
        <position position="81"/>
    </location>
    <ligand>
        <name>3-methyl-2-oxobutanoate</name>
        <dbReference type="ChEBI" id="CHEBI:11851"/>
    </ligand>
</feature>
<feature type="binding site" evidence="5 8">
    <location>
        <position position="113"/>
    </location>
    <ligand>
        <name>Mg(2+)</name>
        <dbReference type="ChEBI" id="CHEBI:18420"/>
    </ligand>
</feature>
<keyword evidence="10" id="KW-1185">Reference proteome</keyword>
<dbReference type="GO" id="GO:0005737">
    <property type="term" value="C:cytoplasm"/>
    <property type="evidence" value="ECO:0007669"/>
    <property type="project" value="UniProtKB-SubCell"/>
</dbReference>
<dbReference type="Pfam" id="PF02548">
    <property type="entry name" value="Pantoate_transf"/>
    <property type="match status" value="1"/>
</dbReference>
<dbReference type="EC" id="2.1.2.11" evidence="5"/>
<comment type="catalytic activity">
    <reaction evidence="5">
        <text>(6R)-5,10-methylene-5,6,7,8-tetrahydrofolate + 3-methyl-2-oxobutanoate + H2O = 2-dehydropantoate + (6S)-5,6,7,8-tetrahydrofolate</text>
        <dbReference type="Rhea" id="RHEA:11824"/>
        <dbReference type="ChEBI" id="CHEBI:11561"/>
        <dbReference type="ChEBI" id="CHEBI:11851"/>
        <dbReference type="ChEBI" id="CHEBI:15377"/>
        <dbReference type="ChEBI" id="CHEBI:15636"/>
        <dbReference type="ChEBI" id="CHEBI:57453"/>
        <dbReference type="EC" id="2.1.2.11"/>
    </reaction>
</comment>
<comment type="cofactor">
    <cofactor evidence="5 8">
        <name>Mg(2+)</name>
        <dbReference type="ChEBI" id="CHEBI:18420"/>
    </cofactor>
    <text evidence="5 8">Binds 1 Mg(2+) ion per subunit.</text>
</comment>
<dbReference type="FunFam" id="3.20.20.60:FF:000003">
    <property type="entry name" value="3-methyl-2-oxobutanoate hydroxymethyltransferase"/>
    <property type="match status" value="1"/>
</dbReference>
<dbReference type="InterPro" id="IPR040442">
    <property type="entry name" value="Pyrv_kinase-like_dom_sf"/>
</dbReference>
<keyword evidence="5" id="KW-0963">Cytoplasm</keyword>
<dbReference type="AlphaFoldDB" id="A0A1I0M828"/>
<dbReference type="UniPathway" id="UPA00241"/>
<dbReference type="Gene3D" id="3.20.20.60">
    <property type="entry name" value="Phosphoenolpyruvate-binding domains"/>
    <property type="match status" value="1"/>
</dbReference>
<feature type="binding site" evidence="5 7">
    <location>
        <begin position="42"/>
        <end position="43"/>
    </location>
    <ligand>
        <name>3-methyl-2-oxobutanoate</name>
        <dbReference type="ChEBI" id="CHEBI:11851"/>
    </ligand>
</feature>
<feature type="binding site" evidence="5 8">
    <location>
        <position position="81"/>
    </location>
    <ligand>
        <name>Mg(2+)</name>
        <dbReference type="ChEBI" id="CHEBI:18420"/>
    </ligand>
</feature>
<evidence type="ECO:0000256" key="4">
    <source>
        <dbReference type="ARBA" id="ARBA00022993"/>
    </source>
</evidence>